<name>A0A177B2X5_9BILA</name>
<dbReference type="Proteomes" id="UP000078046">
    <property type="component" value="Unassembled WGS sequence"/>
</dbReference>
<dbReference type="AlphaFoldDB" id="A0A177B2X5"/>
<dbReference type="Pfam" id="PF14318">
    <property type="entry name" value="Mononeg_mRNAcap"/>
    <property type="match status" value="1"/>
</dbReference>
<reference evidence="2 3" key="1">
    <citation type="submission" date="2016-04" db="EMBL/GenBank/DDBJ databases">
        <title>The genome of Intoshia linei affirms orthonectids as highly simplified spiralians.</title>
        <authorList>
            <person name="Mikhailov K.V."/>
            <person name="Slusarev G.S."/>
            <person name="Nikitin M.A."/>
            <person name="Logacheva M.D."/>
            <person name="Penin A."/>
            <person name="Aleoshin V."/>
            <person name="Panchin Y.V."/>
        </authorList>
    </citation>
    <scope>NUCLEOTIDE SEQUENCE [LARGE SCALE GENOMIC DNA]</scope>
    <source>
        <strain evidence="2">Intl2013</strain>
        <tissue evidence="2">Whole animal</tissue>
    </source>
</reference>
<accession>A0A177B2X5</accession>
<dbReference type="OrthoDB" id="7462471at2759"/>
<organism evidence="2 3">
    <name type="scientific">Intoshia linei</name>
    <dbReference type="NCBI Taxonomy" id="1819745"/>
    <lineage>
        <taxon>Eukaryota</taxon>
        <taxon>Metazoa</taxon>
        <taxon>Spiralia</taxon>
        <taxon>Lophotrochozoa</taxon>
        <taxon>Mesozoa</taxon>
        <taxon>Orthonectida</taxon>
        <taxon>Rhopaluridae</taxon>
        <taxon>Intoshia</taxon>
    </lineage>
</organism>
<feature type="domain" description="Mononegavirales mRNA-capping" evidence="1">
    <location>
        <begin position="89"/>
        <end position="114"/>
    </location>
</feature>
<comment type="caution">
    <text evidence="2">The sequence shown here is derived from an EMBL/GenBank/DDBJ whole genome shotgun (WGS) entry which is preliminary data.</text>
</comment>
<evidence type="ECO:0000259" key="1">
    <source>
        <dbReference type="Pfam" id="PF14318"/>
    </source>
</evidence>
<protein>
    <recommendedName>
        <fullName evidence="1">Mononegavirales mRNA-capping domain-containing protein</fullName>
    </recommendedName>
</protein>
<keyword evidence="3" id="KW-1185">Reference proteome</keyword>
<gene>
    <name evidence="2" type="ORF">A3Q56_03634</name>
</gene>
<proteinExistence type="predicted"/>
<sequence>MTHRSVDTFLNYLYKIKPFFPRFLSSFFGSTLYGYTDAIDSTIQNASTIRLSFTRILSVIVYLRLLKTEATIIKNLESNKGEIFNIWDCSSSFADQLRTQSWGKPLLGVTVPHPY</sequence>
<dbReference type="EMBL" id="LWCA01000412">
    <property type="protein sequence ID" value="OAF68635.1"/>
    <property type="molecule type" value="Genomic_DNA"/>
</dbReference>
<dbReference type="InterPro" id="IPR026890">
    <property type="entry name" value="Mononeg_mRNAcap"/>
</dbReference>
<evidence type="ECO:0000313" key="3">
    <source>
        <dbReference type="Proteomes" id="UP000078046"/>
    </source>
</evidence>
<evidence type="ECO:0000313" key="2">
    <source>
        <dbReference type="EMBL" id="OAF68635.1"/>
    </source>
</evidence>